<evidence type="ECO:0000313" key="2">
    <source>
        <dbReference type="Proteomes" id="UP000242133"/>
    </source>
</evidence>
<accession>A0A2P8F127</accession>
<comment type="caution">
    <text evidence="1">The sequence shown here is derived from an EMBL/GenBank/DDBJ whole genome shotgun (WGS) entry which is preliminary data.</text>
</comment>
<keyword evidence="2" id="KW-1185">Reference proteome</keyword>
<reference evidence="1 2" key="1">
    <citation type="submission" date="2018-03" db="EMBL/GenBank/DDBJ databases">
        <title>Genomic Encyclopedia of Archaeal and Bacterial Type Strains, Phase II (KMG-II): from individual species to whole genera.</title>
        <authorList>
            <person name="Goeker M."/>
        </authorList>
    </citation>
    <scope>NUCLEOTIDE SEQUENCE [LARGE SCALE GENOMIC DNA]</scope>
    <source>
        <strain evidence="1 2">DSM 17586</strain>
    </source>
</reference>
<gene>
    <name evidence="1" type="ORF">CLV44_1043</name>
</gene>
<evidence type="ECO:0000313" key="1">
    <source>
        <dbReference type="EMBL" id="PSL15395.1"/>
    </source>
</evidence>
<name>A0A2P8F127_9GAMM</name>
<protein>
    <submittedName>
        <fullName evidence="1">Uncharacterized protein</fullName>
    </submittedName>
</protein>
<sequence length="80" mass="9539">MIETRQLIKRLLQLHRLLKQKETLNPAEQLQHECELQEVKSRLLQKLCSLGLAFLRRMIWLHSRRELLEWLLSQIIGIGG</sequence>
<dbReference type="AlphaFoldDB" id="A0A2P8F127"/>
<proteinExistence type="predicted"/>
<dbReference type="EMBL" id="PYGI01000004">
    <property type="protein sequence ID" value="PSL15395.1"/>
    <property type="molecule type" value="Genomic_DNA"/>
</dbReference>
<organism evidence="1 2">
    <name type="scientific">Marinobacterium halophilum</name>
    <dbReference type="NCBI Taxonomy" id="267374"/>
    <lineage>
        <taxon>Bacteria</taxon>
        <taxon>Pseudomonadati</taxon>
        <taxon>Pseudomonadota</taxon>
        <taxon>Gammaproteobacteria</taxon>
        <taxon>Oceanospirillales</taxon>
        <taxon>Oceanospirillaceae</taxon>
        <taxon>Marinobacterium</taxon>
    </lineage>
</organism>
<dbReference type="Proteomes" id="UP000242133">
    <property type="component" value="Unassembled WGS sequence"/>
</dbReference>